<reference evidence="11 12" key="1">
    <citation type="journal article" date="2007" name="J. Bacteriol.">
        <title>The complete genome sequence of Roseobacter denitrificans reveals a mixotrophic rather than photosynthetic metabolism.</title>
        <authorList>
            <person name="Swingley W.D."/>
            <person name="Sadekar S."/>
            <person name="Mastrian S.D."/>
            <person name="Matthies H.J."/>
            <person name="Hao J."/>
            <person name="Ramos H."/>
            <person name="Acharya C.R."/>
            <person name="Conrad A.L."/>
            <person name="Taylor H.L."/>
            <person name="Dejesa L.C."/>
            <person name="Shah M.K."/>
            <person name="O'huallachain M.E."/>
            <person name="Lince M.T."/>
            <person name="Blankenship R.E."/>
            <person name="Beatty J.T."/>
            <person name="Touchman J.W."/>
        </authorList>
    </citation>
    <scope>NUCLEOTIDE SEQUENCE [LARGE SCALE GENOMIC DNA]</scope>
    <source>
        <strain evidence="12">ATCC 33942 / OCh 114</strain>
    </source>
</reference>
<dbReference type="KEGG" id="rde:RD1_0409"/>
<accession>Q16D18</accession>
<dbReference type="GO" id="GO:0000166">
    <property type="term" value="F:nucleotide binding"/>
    <property type="evidence" value="ECO:0007669"/>
    <property type="project" value="UniProtKB-KW"/>
</dbReference>
<protein>
    <submittedName>
        <fullName evidence="11">PolyA polymerase family protein, putative</fullName>
        <ecNumber evidence="11">2.7.7.72</ecNumber>
    </submittedName>
</protein>
<dbReference type="PANTHER" id="PTHR46173">
    <property type="entry name" value="CCA TRNA NUCLEOTIDYLTRANSFERASE 1, MITOCHONDRIAL"/>
    <property type="match status" value="1"/>
</dbReference>
<proteinExistence type="inferred from homology"/>
<keyword evidence="2 8" id="KW-0808">Transferase</keyword>
<dbReference type="GO" id="GO:0008033">
    <property type="term" value="P:tRNA processing"/>
    <property type="evidence" value="ECO:0007669"/>
    <property type="project" value="UniProtKB-KW"/>
</dbReference>
<dbReference type="GO" id="GO:0004810">
    <property type="term" value="F:CCA tRNA nucleotidyltransferase activity"/>
    <property type="evidence" value="ECO:0007669"/>
    <property type="project" value="UniProtKB-EC"/>
</dbReference>
<dbReference type="Pfam" id="PF12627">
    <property type="entry name" value="PolyA_pol_RNAbd"/>
    <property type="match status" value="1"/>
</dbReference>
<dbReference type="HOGENOM" id="CLU_015961_2_3_5"/>
<dbReference type="InterPro" id="IPR032828">
    <property type="entry name" value="PolyA_RNA-bd"/>
</dbReference>
<sequence>MERSDVINLPADTAWLHDADALAVCDALSCAGGAVYFVGGCVRDALLGIARSDVDLATDQTPENVMRLAEAAGLRAVPTGLDHGTVTVVSGGTGFEVTTFRRDTSTDGRHAVVSFSTDIREDARRRDFTMNALYAASDGRLVDPLNGVQDCLNRRVRFIEDPQKRIREDYLRILRFFRFHAWYADPAAGFDPDALDAIAQNTAGLAQLSAERIGTEMMKLLRAPDPAPSVAAMRQTGCLARVLPGSDDRFLAPVVHLEGSMGHGPDPVLRLSALGGDMAEDVLRLSRAEARKLKQLQVFGFGPMSLAEITYRENADLARGAAILRAAFASQPVPASAQDEISKGAQAEFPIKASDLMPTYQGKALGDRVRLLEQQWIASGFSLTRDALLALE</sequence>
<keyword evidence="5" id="KW-0479">Metal-binding</keyword>
<dbReference type="InterPro" id="IPR043519">
    <property type="entry name" value="NT_sf"/>
</dbReference>
<dbReference type="Proteomes" id="UP000007029">
    <property type="component" value="Chromosome"/>
</dbReference>
<dbReference type="OrthoDB" id="9805698at2"/>
<dbReference type="AlphaFoldDB" id="Q16D18"/>
<evidence type="ECO:0000313" key="11">
    <source>
        <dbReference type="EMBL" id="ABG30125.1"/>
    </source>
</evidence>
<dbReference type="Gene3D" id="3.30.460.10">
    <property type="entry name" value="Beta Polymerase, domain 2"/>
    <property type="match status" value="1"/>
</dbReference>
<evidence type="ECO:0000259" key="10">
    <source>
        <dbReference type="Pfam" id="PF12627"/>
    </source>
</evidence>
<evidence type="ECO:0000256" key="5">
    <source>
        <dbReference type="ARBA" id="ARBA00022723"/>
    </source>
</evidence>
<dbReference type="RefSeq" id="WP_011566747.1">
    <property type="nucleotide sequence ID" value="NC_008209.1"/>
</dbReference>
<evidence type="ECO:0000259" key="9">
    <source>
        <dbReference type="Pfam" id="PF01743"/>
    </source>
</evidence>
<keyword evidence="12" id="KW-1185">Reference proteome</keyword>
<keyword evidence="6" id="KW-0547">Nucleotide-binding</keyword>
<dbReference type="EC" id="2.7.7.72" evidence="11"/>
<evidence type="ECO:0000256" key="7">
    <source>
        <dbReference type="ARBA" id="ARBA00022842"/>
    </source>
</evidence>
<feature type="domain" description="Poly A polymerase head" evidence="9">
    <location>
        <begin position="35"/>
        <end position="157"/>
    </location>
</feature>
<comment type="cofactor">
    <cofactor evidence="1">
        <name>Mg(2+)</name>
        <dbReference type="ChEBI" id="CHEBI:18420"/>
    </cofactor>
</comment>
<gene>
    <name evidence="11" type="ordered locus">RD1_0409</name>
</gene>
<dbReference type="InterPro" id="IPR050264">
    <property type="entry name" value="Bact_CCA-adding_enz_type3_sf"/>
</dbReference>
<keyword evidence="7" id="KW-0460">Magnesium</keyword>
<dbReference type="EMBL" id="CP000362">
    <property type="protein sequence ID" value="ABG30125.1"/>
    <property type="molecule type" value="Genomic_DNA"/>
</dbReference>
<dbReference type="SUPFAM" id="SSF81891">
    <property type="entry name" value="Poly A polymerase C-terminal region-like"/>
    <property type="match status" value="1"/>
</dbReference>
<dbReference type="GO" id="GO:0000049">
    <property type="term" value="F:tRNA binding"/>
    <property type="evidence" value="ECO:0007669"/>
    <property type="project" value="TreeGrafter"/>
</dbReference>
<evidence type="ECO:0000256" key="8">
    <source>
        <dbReference type="RuleBase" id="RU003953"/>
    </source>
</evidence>
<dbReference type="InterPro" id="IPR002646">
    <property type="entry name" value="PolA_pol_head_dom"/>
</dbReference>
<feature type="domain" description="tRNA nucleotidyltransferase/poly(A) polymerase RNA and SrmB- binding" evidence="10">
    <location>
        <begin position="191"/>
        <end position="246"/>
    </location>
</feature>
<evidence type="ECO:0000256" key="4">
    <source>
        <dbReference type="ARBA" id="ARBA00022695"/>
    </source>
</evidence>
<keyword evidence="8" id="KW-0694">RNA-binding</keyword>
<dbReference type="PANTHER" id="PTHR46173:SF1">
    <property type="entry name" value="CCA TRNA NUCLEOTIDYLTRANSFERASE 1, MITOCHONDRIAL"/>
    <property type="match status" value="1"/>
</dbReference>
<evidence type="ECO:0000256" key="3">
    <source>
        <dbReference type="ARBA" id="ARBA00022694"/>
    </source>
</evidence>
<keyword evidence="3" id="KW-0819">tRNA processing</keyword>
<dbReference type="CDD" id="cd05398">
    <property type="entry name" value="NT_ClassII-CCAase"/>
    <property type="match status" value="1"/>
</dbReference>
<dbReference type="eggNOG" id="COG0617">
    <property type="taxonomic scope" value="Bacteria"/>
</dbReference>
<organism evidence="11 12">
    <name type="scientific">Roseobacter denitrificans (strain ATCC 33942 / OCh 114)</name>
    <name type="common">Erythrobacter sp. (strain OCh 114)</name>
    <name type="synonym">Roseobacter denitrificans</name>
    <dbReference type="NCBI Taxonomy" id="375451"/>
    <lineage>
        <taxon>Bacteria</taxon>
        <taxon>Pseudomonadati</taxon>
        <taxon>Pseudomonadota</taxon>
        <taxon>Alphaproteobacteria</taxon>
        <taxon>Rhodobacterales</taxon>
        <taxon>Roseobacteraceae</taxon>
        <taxon>Roseobacter</taxon>
    </lineage>
</organism>
<keyword evidence="4 11" id="KW-0548">Nucleotidyltransferase</keyword>
<dbReference type="SUPFAM" id="SSF81301">
    <property type="entry name" value="Nucleotidyltransferase"/>
    <property type="match status" value="1"/>
</dbReference>
<comment type="similarity">
    <text evidence="8">Belongs to the tRNA nucleotidyltransferase/poly(A) polymerase family.</text>
</comment>
<dbReference type="Gene3D" id="1.10.3090.10">
    <property type="entry name" value="cca-adding enzyme, domain 2"/>
    <property type="match status" value="1"/>
</dbReference>
<dbReference type="GO" id="GO:0046872">
    <property type="term" value="F:metal ion binding"/>
    <property type="evidence" value="ECO:0007669"/>
    <property type="project" value="UniProtKB-KW"/>
</dbReference>
<name>Q16D18_ROSDO</name>
<dbReference type="Pfam" id="PF01743">
    <property type="entry name" value="PolyA_pol"/>
    <property type="match status" value="1"/>
</dbReference>
<evidence type="ECO:0000256" key="1">
    <source>
        <dbReference type="ARBA" id="ARBA00001946"/>
    </source>
</evidence>
<evidence type="ECO:0000256" key="2">
    <source>
        <dbReference type="ARBA" id="ARBA00022679"/>
    </source>
</evidence>
<dbReference type="STRING" id="375451.RD1_0409"/>
<evidence type="ECO:0000313" key="12">
    <source>
        <dbReference type="Proteomes" id="UP000007029"/>
    </source>
</evidence>
<evidence type="ECO:0000256" key="6">
    <source>
        <dbReference type="ARBA" id="ARBA00022741"/>
    </source>
</evidence>